<evidence type="ECO:0000256" key="2">
    <source>
        <dbReference type="ARBA" id="ARBA00022475"/>
    </source>
</evidence>
<evidence type="ECO:0000256" key="9">
    <source>
        <dbReference type="ARBA" id="ARBA00040743"/>
    </source>
</evidence>
<keyword evidence="2" id="KW-1003">Cell membrane</keyword>
<comment type="similarity">
    <text evidence="8">Belongs to the PpiD chaperone family.</text>
</comment>
<evidence type="ECO:0000313" key="15">
    <source>
        <dbReference type="Proteomes" id="UP000318212"/>
    </source>
</evidence>
<evidence type="ECO:0000256" key="12">
    <source>
        <dbReference type="SAM" id="Phobius"/>
    </source>
</evidence>
<sequence length="659" mass="71840">MLQKLREKSSGLLGTIVLAILIVPLGLFGIDQYLVQGGNNTVARVQAPPAWWPDAPSWWPVSMAWQEETVSVEDFRSRFEQARQQARAQQGEAFDPREFESVDNKRKVLESLVDQRVQRLAARNGGVAVSDRLVRSTIQEIPAFQVDGRFNPERYQLALASQVPAQSPAQFQASVRESLEETLVPAGLQESSFATKSEMDRLVKLIGERRDVRMLILPPDGEEVAVPEADAKAWYDSHQADFRAPETVTLEYVEIDTSSIPAPPPADEAALRARYEEEKAKFQTPEERLASHILVEVPADADEATAKAAREKAESLAVQAREPGADFAALAQANSDDAGSKDAGGDLGWVGKDMMVAPFEEALFGMAAPGVSDAVQTEFGWHVIQLREIKAGQIEPFEQVRETLAQEQATVDRERSVNELMTQVVDQIYKNPNDLSGVASASGLKVQTIGPVSRDSDEGIMASPGVKRAAFDEVRIQDGTISDPVEIAPGHNVVIRVSAHQPEAARPFDKVRGQVEAAVRADRMEKNARKQGAALLARMRAGETLAQVAESRGLAEPDAIPGVPRGAPVPSVEVNEAMFAVDPPADEAKPTPGMYPLPDGSLVLFTVDKVVPGDASTIDDAQREMLKGQVEQVAGYEDAQAYIRGMRKRMTVTVFEENL</sequence>
<keyword evidence="11 14" id="KW-0413">Isomerase</keyword>
<dbReference type="AlphaFoldDB" id="A0A508AGV7"/>
<keyword evidence="15" id="KW-1185">Reference proteome</keyword>
<dbReference type="RefSeq" id="WP_141517806.1">
    <property type="nucleotide sequence ID" value="NZ_VICE01000053.1"/>
</dbReference>
<evidence type="ECO:0000259" key="13">
    <source>
        <dbReference type="PROSITE" id="PS50198"/>
    </source>
</evidence>
<dbReference type="PROSITE" id="PS01096">
    <property type="entry name" value="PPIC_PPIASE_1"/>
    <property type="match status" value="1"/>
</dbReference>
<keyword evidence="6 12" id="KW-0472">Membrane</keyword>
<evidence type="ECO:0000256" key="11">
    <source>
        <dbReference type="PROSITE-ProRule" id="PRU00278"/>
    </source>
</evidence>
<gene>
    <name evidence="14" type="ORF">FKV25_05540</name>
</gene>
<keyword evidence="11" id="KW-0697">Rotamase</keyword>
<keyword evidence="7" id="KW-0143">Chaperone</keyword>
<dbReference type="GO" id="GO:0005886">
    <property type="term" value="C:plasma membrane"/>
    <property type="evidence" value="ECO:0007669"/>
    <property type="project" value="UniProtKB-SubCell"/>
</dbReference>
<proteinExistence type="inferred from homology"/>
<dbReference type="Pfam" id="PF13616">
    <property type="entry name" value="Rotamase_3"/>
    <property type="match status" value="1"/>
</dbReference>
<dbReference type="GO" id="GO:0003755">
    <property type="term" value="F:peptidyl-prolyl cis-trans isomerase activity"/>
    <property type="evidence" value="ECO:0007669"/>
    <property type="project" value="UniProtKB-KW"/>
</dbReference>
<accession>A0A508AGV7</accession>
<feature type="domain" description="PpiC" evidence="13">
    <location>
        <begin position="285"/>
        <end position="388"/>
    </location>
</feature>
<name>A0A508AGV7_9GAMM</name>
<evidence type="ECO:0000256" key="6">
    <source>
        <dbReference type="ARBA" id="ARBA00023136"/>
    </source>
</evidence>
<dbReference type="PANTHER" id="PTHR47529:SF1">
    <property type="entry name" value="PERIPLASMIC CHAPERONE PPID"/>
    <property type="match status" value="1"/>
</dbReference>
<dbReference type="OrthoDB" id="9812372at2"/>
<comment type="subcellular location">
    <subcellularLocation>
        <location evidence="1">Cell inner membrane</location>
        <topology evidence="1">Single-pass type II membrane protein</topology>
        <orientation evidence="1">Periplasmic side</orientation>
    </subcellularLocation>
</comment>
<dbReference type="SUPFAM" id="SSF109998">
    <property type="entry name" value="Triger factor/SurA peptide-binding domain-like"/>
    <property type="match status" value="1"/>
</dbReference>
<protein>
    <recommendedName>
        <fullName evidence="9">Periplasmic chaperone PpiD</fullName>
    </recommendedName>
    <alternativeName>
        <fullName evidence="10">Periplasmic folding chaperone</fullName>
    </alternativeName>
</protein>
<dbReference type="InterPro" id="IPR023058">
    <property type="entry name" value="PPIase_PpiC_CS"/>
</dbReference>
<dbReference type="InterPro" id="IPR000297">
    <property type="entry name" value="PPIase_PpiC"/>
</dbReference>
<dbReference type="Pfam" id="PF13624">
    <property type="entry name" value="SurA_N_3"/>
    <property type="match status" value="1"/>
</dbReference>
<keyword evidence="5 12" id="KW-1133">Transmembrane helix</keyword>
<dbReference type="PROSITE" id="PS50198">
    <property type="entry name" value="PPIC_PPIASE_2"/>
    <property type="match status" value="1"/>
</dbReference>
<dbReference type="EMBL" id="VICE01000053">
    <property type="protein sequence ID" value="TQD47674.1"/>
    <property type="molecule type" value="Genomic_DNA"/>
</dbReference>
<evidence type="ECO:0000256" key="7">
    <source>
        <dbReference type="ARBA" id="ARBA00023186"/>
    </source>
</evidence>
<dbReference type="InterPro" id="IPR052029">
    <property type="entry name" value="PpiD_chaperone"/>
</dbReference>
<dbReference type="InterPro" id="IPR027304">
    <property type="entry name" value="Trigger_fact/SurA_dom_sf"/>
</dbReference>
<evidence type="ECO:0000313" key="14">
    <source>
        <dbReference type="EMBL" id="TQD47674.1"/>
    </source>
</evidence>
<keyword evidence="4 12" id="KW-0812">Transmembrane</keyword>
<dbReference type="Proteomes" id="UP000318212">
    <property type="component" value="Unassembled WGS sequence"/>
</dbReference>
<dbReference type="Gene3D" id="3.10.50.40">
    <property type="match status" value="1"/>
</dbReference>
<evidence type="ECO:0000256" key="10">
    <source>
        <dbReference type="ARBA" id="ARBA00042775"/>
    </source>
</evidence>
<evidence type="ECO:0000256" key="1">
    <source>
        <dbReference type="ARBA" id="ARBA00004382"/>
    </source>
</evidence>
<dbReference type="SUPFAM" id="SSF54534">
    <property type="entry name" value="FKBP-like"/>
    <property type="match status" value="1"/>
</dbReference>
<dbReference type="Gene3D" id="1.10.4030.10">
    <property type="entry name" value="Porin chaperone SurA, peptide-binding domain"/>
    <property type="match status" value="1"/>
</dbReference>
<evidence type="ECO:0000256" key="3">
    <source>
        <dbReference type="ARBA" id="ARBA00022519"/>
    </source>
</evidence>
<reference evidence="14 15" key="1">
    <citation type="submission" date="2019-06" db="EMBL/GenBank/DDBJ databases">
        <title>Lysobacter alkalisoli sp. nov. isolated from saline soil.</title>
        <authorList>
            <person name="Sun J.-Q."/>
            <person name="Xu L."/>
        </authorList>
    </citation>
    <scope>NUCLEOTIDE SEQUENCE [LARGE SCALE GENOMIC DNA]</scope>
    <source>
        <strain evidence="14 15">JCM 31130</strain>
    </source>
</reference>
<evidence type="ECO:0000256" key="8">
    <source>
        <dbReference type="ARBA" id="ARBA00038408"/>
    </source>
</evidence>
<dbReference type="PANTHER" id="PTHR47529">
    <property type="entry name" value="PEPTIDYL-PROLYL CIS-TRANS ISOMERASE D"/>
    <property type="match status" value="1"/>
</dbReference>
<evidence type="ECO:0000256" key="4">
    <source>
        <dbReference type="ARBA" id="ARBA00022692"/>
    </source>
</evidence>
<dbReference type="InterPro" id="IPR046357">
    <property type="entry name" value="PPIase_dom_sf"/>
</dbReference>
<evidence type="ECO:0000256" key="5">
    <source>
        <dbReference type="ARBA" id="ARBA00022989"/>
    </source>
</evidence>
<keyword evidence="3" id="KW-0997">Cell inner membrane</keyword>
<organism evidence="14 15">
    <name type="scientific">Marilutibacter aestuarii</name>
    <dbReference type="NCBI Taxonomy" id="1706195"/>
    <lineage>
        <taxon>Bacteria</taxon>
        <taxon>Pseudomonadati</taxon>
        <taxon>Pseudomonadota</taxon>
        <taxon>Gammaproteobacteria</taxon>
        <taxon>Lysobacterales</taxon>
        <taxon>Lysobacteraceae</taxon>
        <taxon>Marilutibacter</taxon>
    </lineage>
</organism>
<feature type="transmembrane region" description="Helical" evidence="12">
    <location>
        <begin position="12"/>
        <end position="30"/>
    </location>
</feature>
<comment type="caution">
    <text evidence="14">The sequence shown here is derived from an EMBL/GenBank/DDBJ whole genome shotgun (WGS) entry which is preliminary data.</text>
</comment>